<dbReference type="SUPFAM" id="SSF143100">
    <property type="entry name" value="TTHA1013/TTHA0281-like"/>
    <property type="match status" value="1"/>
</dbReference>
<name>A0A7H1NTT1_9PROT</name>
<protein>
    <submittedName>
        <fullName evidence="1">HicB family protein</fullName>
    </submittedName>
</protein>
<dbReference type="KEGG" id="ebla:JGUZn3_19860"/>
<gene>
    <name evidence="1" type="ORF">JGUZn3_19860</name>
</gene>
<evidence type="ECO:0000313" key="2">
    <source>
        <dbReference type="Proteomes" id="UP000516349"/>
    </source>
</evidence>
<dbReference type="GO" id="GO:0006355">
    <property type="term" value="P:regulation of DNA-templated transcription"/>
    <property type="evidence" value="ECO:0007669"/>
    <property type="project" value="InterPro"/>
</dbReference>
<accession>A0A7H1NTT1</accession>
<dbReference type="Pfam" id="PF05534">
    <property type="entry name" value="HicB"/>
    <property type="match status" value="1"/>
</dbReference>
<proteinExistence type="predicted"/>
<dbReference type="InterPro" id="IPR035069">
    <property type="entry name" value="TTHA1013/TTHA0281-like"/>
</dbReference>
<dbReference type="Proteomes" id="UP000516349">
    <property type="component" value="Chromosome"/>
</dbReference>
<keyword evidence="2" id="KW-1185">Reference proteome</keyword>
<sequence length="112" mass="12359">MKNMMDINGYRAVIAFDPDINMFRGEFMELNGGADFYADTVEGLRKEGELSLKEFLALCKEKGIPPTKSYSGKLQVRFPERIHAAASTLASAQGISLNEFIVQAVTEATHKA</sequence>
<organism evidence="1 2">
    <name type="scientific">Entomobacter blattae</name>
    <dbReference type="NCBI Taxonomy" id="2762277"/>
    <lineage>
        <taxon>Bacteria</taxon>
        <taxon>Pseudomonadati</taxon>
        <taxon>Pseudomonadota</taxon>
        <taxon>Alphaproteobacteria</taxon>
        <taxon>Acetobacterales</taxon>
        <taxon>Acetobacteraceae</taxon>
        <taxon>Entomobacter</taxon>
    </lineage>
</organism>
<dbReference type="EMBL" id="CP060244">
    <property type="protein sequence ID" value="QNT79191.1"/>
    <property type="molecule type" value="Genomic_DNA"/>
</dbReference>
<dbReference type="SUPFAM" id="SSF47598">
    <property type="entry name" value="Ribbon-helix-helix"/>
    <property type="match status" value="1"/>
</dbReference>
<dbReference type="AlphaFoldDB" id="A0A7H1NTT1"/>
<dbReference type="InterPro" id="IPR010985">
    <property type="entry name" value="Ribbon_hlx_hlx"/>
</dbReference>
<reference evidence="1 2" key="1">
    <citation type="submission" date="2020-08" db="EMBL/GenBank/DDBJ databases">
        <title>Complete genome sequence of Entomobacter blattae G55GP.</title>
        <authorList>
            <person name="Poehlein A."/>
            <person name="Guzman J."/>
            <person name="Daniel R."/>
            <person name="Vilcinskas A."/>
        </authorList>
    </citation>
    <scope>NUCLEOTIDE SEQUENCE [LARGE SCALE GENOMIC DNA]</scope>
    <source>
        <strain evidence="1 2">G55GP</strain>
    </source>
</reference>
<evidence type="ECO:0000313" key="1">
    <source>
        <dbReference type="EMBL" id="QNT79191.1"/>
    </source>
</evidence>
<dbReference type="RefSeq" id="WP_203413373.1">
    <property type="nucleotide sequence ID" value="NZ_CP060244.1"/>
</dbReference>
<dbReference type="InterPro" id="IPR008651">
    <property type="entry name" value="Uncharacterised_HicB"/>
</dbReference>